<evidence type="ECO:0000313" key="1">
    <source>
        <dbReference type="EMBL" id="MBL0427488.1"/>
    </source>
</evidence>
<comment type="caution">
    <text evidence="1">The sequence shown here is derived from an EMBL/GenBank/DDBJ whole genome shotgun (WGS) entry which is preliminary data.</text>
</comment>
<dbReference type="Proteomes" id="UP000622707">
    <property type="component" value="Unassembled WGS sequence"/>
</dbReference>
<sequence length="192" mass="20922">MSFPVTLTRHDMEAFDTLDLMPLRQVVHATEASRAGWCAQGLLDGLSRPERFRILRLGTGGQILARNGLALAQAQRLLRQAYGQSIEFGTPTVHRVVDPATGAVLVPVMSLRVDAPRSFRQELLQILADRATGPRQVAVQGERTIVRTESPLEHLIGLEPQVLERSNGAARILCSLARYGQGPGSSPQGAQR</sequence>
<gene>
    <name evidence="1" type="ORF">JI746_20410</name>
</gene>
<keyword evidence="2" id="KW-1185">Reference proteome</keyword>
<accession>A0ABS1JTD9</accession>
<dbReference type="Gene3D" id="3.30.70.240">
    <property type="match status" value="1"/>
</dbReference>
<name>A0ABS1JTD9_9BURK</name>
<dbReference type="SUPFAM" id="SSF54980">
    <property type="entry name" value="EF-G C-terminal domain-like"/>
    <property type="match status" value="1"/>
</dbReference>
<dbReference type="InterPro" id="IPR035647">
    <property type="entry name" value="EFG_III/V"/>
</dbReference>
<organism evidence="1 2">
    <name type="scientific">Ramlibacter alkalitolerans</name>
    <dbReference type="NCBI Taxonomy" id="2039631"/>
    <lineage>
        <taxon>Bacteria</taxon>
        <taxon>Pseudomonadati</taxon>
        <taxon>Pseudomonadota</taxon>
        <taxon>Betaproteobacteria</taxon>
        <taxon>Burkholderiales</taxon>
        <taxon>Comamonadaceae</taxon>
        <taxon>Ramlibacter</taxon>
    </lineage>
</organism>
<reference evidence="1 2" key="1">
    <citation type="journal article" date="2017" name="Int. J. Syst. Evol. Microbiol.">
        <title>Ramlibacter alkalitolerans sp. nov., alkali-tolerant bacterium isolated from soil of ginseng.</title>
        <authorList>
            <person name="Lee D.H."/>
            <person name="Cha C.J."/>
        </authorList>
    </citation>
    <scope>NUCLEOTIDE SEQUENCE [LARGE SCALE GENOMIC DNA]</scope>
    <source>
        <strain evidence="1 2">KACC 19305</strain>
    </source>
</reference>
<protein>
    <submittedName>
        <fullName evidence="1">Uncharacterized protein</fullName>
    </submittedName>
</protein>
<evidence type="ECO:0000313" key="2">
    <source>
        <dbReference type="Proteomes" id="UP000622707"/>
    </source>
</evidence>
<dbReference type="EMBL" id="JAEQND010000012">
    <property type="protein sequence ID" value="MBL0427488.1"/>
    <property type="molecule type" value="Genomic_DNA"/>
</dbReference>
<proteinExistence type="predicted"/>
<dbReference type="RefSeq" id="WP_201692121.1">
    <property type="nucleotide sequence ID" value="NZ_JAEQND010000012.1"/>
</dbReference>